<organism evidence="1 2">
    <name type="scientific">Siphonobacter curvatus</name>
    <dbReference type="NCBI Taxonomy" id="2094562"/>
    <lineage>
        <taxon>Bacteria</taxon>
        <taxon>Pseudomonadati</taxon>
        <taxon>Bacteroidota</taxon>
        <taxon>Cytophagia</taxon>
        <taxon>Cytophagales</taxon>
        <taxon>Cytophagaceae</taxon>
        <taxon>Siphonobacter</taxon>
    </lineage>
</organism>
<evidence type="ECO:0000313" key="2">
    <source>
        <dbReference type="Proteomes" id="UP000239590"/>
    </source>
</evidence>
<evidence type="ECO:0008006" key="3">
    <source>
        <dbReference type="Google" id="ProtNLM"/>
    </source>
</evidence>
<dbReference type="Proteomes" id="UP000239590">
    <property type="component" value="Unassembled WGS sequence"/>
</dbReference>
<dbReference type="OrthoDB" id="654178at2"/>
<dbReference type="EMBL" id="PTRA01000001">
    <property type="protein sequence ID" value="PQA61017.1"/>
    <property type="molecule type" value="Genomic_DNA"/>
</dbReference>
<name>A0A2S7ITH3_9BACT</name>
<evidence type="ECO:0000313" key="1">
    <source>
        <dbReference type="EMBL" id="PQA61017.1"/>
    </source>
</evidence>
<protein>
    <recommendedName>
        <fullName evidence="3">DUF6089 domain-containing protein</fullName>
    </recommendedName>
</protein>
<accession>A0A2S7ITH3</accession>
<comment type="caution">
    <text evidence="1">The sequence shown here is derived from an EMBL/GenBank/DDBJ whole genome shotgun (WGS) entry which is preliminary data.</text>
</comment>
<reference evidence="2" key="1">
    <citation type="submission" date="2018-02" db="EMBL/GenBank/DDBJ databases">
        <title>Genome sequencing of Solimonas sp. HR-BB.</title>
        <authorList>
            <person name="Lee Y."/>
            <person name="Jeon C.O."/>
        </authorList>
    </citation>
    <scope>NUCLEOTIDE SEQUENCE [LARGE SCALE GENOMIC DNA]</scope>
    <source>
        <strain evidence="2">HR-U</strain>
    </source>
</reference>
<proteinExistence type="predicted"/>
<dbReference type="AlphaFoldDB" id="A0A2S7ITH3"/>
<gene>
    <name evidence="1" type="ORF">C5O19_06120</name>
</gene>
<sequence length="312" mass="34748">MGYSDAQLRLSKNYARARKPQFEPYSSVAFGIGTSTYFGELAPLKDPINTVFGMMRWNITGNYTRHFTPRFSGRAALTLARISGDDYKFNGRPQFDNNFLRNAHFRNDLKELSVTAIYNIIPEGRNAFDRPAIVPYVFGGLAILAHNPKARTPEEFGNEWVKLQPLGTEGQGRPGYAKPYSLVSGAIPIGLGFRFRYKRNWDISAEAGFRFSFTDYLDDVGGYYPANPDVFAGDALAQAMSNRSLEPVAARKGGDRTAGLQRIFTEQGGSPDNIPGNNWGEGRGGGNKDYYFLTAIHLNYIITPKIKCPPLR</sequence>
<keyword evidence="2" id="KW-1185">Reference proteome</keyword>